<evidence type="ECO:0000256" key="3">
    <source>
        <dbReference type="ARBA" id="ARBA00022729"/>
    </source>
</evidence>
<dbReference type="InterPro" id="IPR000914">
    <property type="entry name" value="SBP_5_dom"/>
</dbReference>
<dbReference type="Gene3D" id="3.40.190.10">
    <property type="entry name" value="Periplasmic binding protein-like II"/>
    <property type="match status" value="1"/>
</dbReference>
<dbReference type="GO" id="GO:1904680">
    <property type="term" value="F:peptide transmembrane transporter activity"/>
    <property type="evidence" value="ECO:0007669"/>
    <property type="project" value="TreeGrafter"/>
</dbReference>
<keyword evidence="3" id="KW-0732">Signal</keyword>
<dbReference type="EMBL" id="VXRG01000087">
    <property type="protein sequence ID" value="MXY93790.1"/>
    <property type="molecule type" value="Genomic_DNA"/>
</dbReference>
<organism evidence="5">
    <name type="scientific">Caldilineaceae bacterium SB0664_bin_27</name>
    <dbReference type="NCBI Taxonomy" id="2605260"/>
    <lineage>
        <taxon>Bacteria</taxon>
        <taxon>Bacillati</taxon>
        <taxon>Chloroflexota</taxon>
        <taxon>Caldilineae</taxon>
        <taxon>Caldilineales</taxon>
        <taxon>Caldilineaceae</taxon>
    </lineage>
</organism>
<feature type="domain" description="Solute-binding protein family 5" evidence="4">
    <location>
        <begin position="5"/>
        <end position="392"/>
    </location>
</feature>
<protein>
    <submittedName>
        <fullName evidence="5">ABC transporter substrate-binding protein</fullName>
    </submittedName>
</protein>
<keyword evidence="2" id="KW-0813">Transport</keyword>
<comment type="caution">
    <text evidence="5">The sequence shown here is derived from an EMBL/GenBank/DDBJ whole genome shotgun (WGS) entry which is preliminary data.</text>
</comment>
<sequence>MPVAGESWEWVDDVTLRVSLIQGAQWSDGSDFTSQDVVDTFSISRLLSQTVWRFLDDVQAVDDHTVDFVLSGPSTTVPRRVLREVHITASSVYGDFAQRTRDLVEAGMTNEDDDWKQLLQEFNELRPDEMVVLGPYAIDPASITESQMILNKVETSYWADTVRFDRMVNYNGETPVVTPLVLSGDVDYATHGFPPATEREFMSLGYRIIRAPIYGGPALYFNHTIHPFNMKEVRQALAYAINFEENAFVSLAESGVAQECMCGFSDNITPLWLSEDTRANLNPYSQDLEKAEQMLLDIGFTRADDGVWMDDTGARMEWELTAPAEYSDWSAAAENAAEQLTAFGFKTSFRGVNFQQHPIDVNEGKFELAIRGWGAGNPHPSFSYENDFSTHNAAATGVGASGAGSIELPGMSFDLNVSTDSVGDVDLWALTKEAGSGGDAMMQIAALDKIAMAYNELLPQIPLWERYGNNPVPSRFASGWLPEGDPIYVNSPYADSFVVIQILTGQLGPAE</sequence>
<gene>
    <name evidence="5" type="ORF">F4Y42_10115</name>
</gene>
<proteinExistence type="inferred from homology"/>
<evidence type="ECO:0000259" key="4">
    <source>
        <dbReference type="Pfam" id="PF00496"/>
    </source>
</evidence>
<evidence type="ECO:0000256" key="2">
    <source>
        <dbReference type="ARBA" id="ARBA00022448"/>
    </source>
</evidence>
<comment type="similarity">
    <text evidence="1">Belongs to the bacterial solute-binding protein 5 family.</text>
</comment>
<dbReference type="PANTHER" id="PTHR30290:SF9">
    <property type="entry name" value="OLIGOPEPTIDE-BINDING PROTEIN APPA"/>
    <property type="match status" value="1"/>
</dbReference>
<dbReference type="Pfam" id="PF00496">
    <property type="entry name" value="SBP_bac_5"/>
    <property type="match status" value="1"/>
</dbReference>
<dbReference type="InterPro" id="IPR039424">
    <property type="entry name" value="SBP_5"/>
</dbReference>
<dbReference type="Gene3D" id="3.10.105.10">
    <property type="entry name" value="Dipeptide-binding Protein, Domain 3"/>
    <property type="match status" value="1"/>
</dbReference>
<evidence type="ECO:0000256" key="1">
    <source>
        <dbReference type="ARBA" id="ARBA00005695"/>
    </source>
</evidence>
<evidence type="ECO:0000313" key="5">
    <source>
        <dbReference type="EMBL" id="MXY93790.1"/>
    </source>
</evidence>
<dbReference type="GO" id="GO:0015833">
    <property type="term" value="P:peptide transport"/>
    <property type="evidence" value="ECO:0007669"/>
    <property type="project" value="TreeGrafter"/>
</dbReference>
<dbReference type="AlphaFoldDB" id="A0A6B0YRZ8"/>
<dbReference type="Gene3D" id="3.90.76.10">
    <property type="entry name" value="Dipeptide-binding Protein, Domain 1"/>
    <property type="match status" value="1"/>
</dbReference>
<dbReference type="SUPFAM" id="SSF53850">
    <property type="entry name" value="Periplasmic binding protein-like II"/>
    <property type="match status" value="1"/>
</dbReference>
<dbReference type="PANTHER" id="PTHR30290">
    <property type="entry name" value="PERIPLASMIC BINDING COMPONENT OF ABC TRANSPORTER"/>
    <property type="match status" value="1"/>
</dbReference>
<reference evidence="5" key="1">
    <citation type="submission" date="2019-09" db="EMBL/GenBank/DDBJ databases">
        <title>Characterisation of the sponge microbiome using genome-centric metagenomics.</title>
        <authorList>
            <person name="Engelberts J.P."/>
            <person name="Robbins S.J."/>
            <person name="De Goeij J.M."/>
            <person name="Aranda M."/>
            <person name="Bell S.C."/>
            <person name="Webster N.S."/>
        </authorList>
    </citation>
    <scope>NUCLEOTIDE SEQUENCE</scope>
    <source>
        <strain evidence="5">SB0664_bin_27</strain>
    </source>
</reference>
<accession>A0A6B0YRZ8</accession>
<name>A0A6B0YRZ8_9CHLR</name>